<dbReference type="Gramene" id="TraesLDM3B03G01727050.1">
    <property type="protein sequence ID" value="TraesLDM3B03G01727050.1.CDS1"/>
    <property type="gene ID" value="TraesLDM3B03G01727050"/>
</dbReference>
<dbReference type="Gramene" id="TraesARI3B03G01757230.1">
    <property type="protein sequence ID" value="TraesARI3B03G01757230.1.CDS1"/>
    <property type="gene ID" value="TraesARI3B03G01757230"/>
</dbReference>
<dbReference type="Gramene" id="TraesLAC3B03G01669980.1">
    <property type="protein sequence ID" value="TraesLAC3B03G01669980.1.CDS1"/>
    <property type="gene ID" value="TraesLAC3B03G01669980"/>
</dbReference>
<sequence length="150" mass="15786">MAWDCLPQAITNTVCIGAMVMMVGAFVQLAREPHSKGSIATSVYLLFSISLTAGLYTVSCRAFFQRSALRWCLASATGALRGAGWLLCLPCRSACARRNIGSGGSALPQFLDQAPSHMPAPAREPPVHGGTRVVTAYGIPAYEQPEDGGG</sequence>
<dbReference type="EMBL" id="HG670306">
    <property type="protein sequence ID" value="CDM85493.1"/>
    <property type="molecule type" value="Genomic_DNA"/>
</dbReference>
<reference evidence="2" key="1">
    <citation type="journal article" date="2014" name="Science">
        <title>Structural and functional partitioning of bread wheat chromosome 3B.</title>
        <authorList>
            <person name="Choulet F."/>
            <person name="Alberti A."/>
            <person name="Theil S."/>
            <person name="Glover N."/>
            <person name="Barbe V."/>
            <person name="Daron J."/>
            <person name="Pingault L."/>
            <person name="Sourdille P."/>
            <person name="Couloux A."/>
            <person name="Paux E."/>
            <person name="Leroy P."/>
            <person name="Mangenot S."/>
            <person name="Guilhot N."/>
            <person name="Le Gouis J."/>
            <person name="Balfourier F."/>
            <person name="Alaux M."/>
            <person name="Jamilloux V."/>
            <person name="Poulain J."/>
            <person name="Durand C."/>
            <person name="Bellec A."/>
            <person name="Gaspin C."/>
            <person name="Safar J."/>
            <person name="Dolezel J."/>
            <person name="Rogers J."/>
            <person name="Vandepoele K."/>
            <person name="Aury J.M."/>
            <person name="Mayer K."/>
            <person name="Berges H."/>
            <person name="Quesneville H."/>
            <person name="Wincker P."/>
            <person name="Feuillet C."/>
        </authorList>
    </citation>
    <scope>NUCLEOTIDE SEQUENCE</scope>
</reference>
<dbReference type="AlphaFoldDB" id="A0A077RYH5"/>
<feature type="transmembrane region" description="Helical" evidence="1">
    <location>
        <begin position="39"/>
        <end position="56"/>
    </location>
</feature>
<dbReference type="Gramene" id="TraesSTA3B03G01718000.1">
    <property type="protein sequence ID" value="TraesSTA3B03G01718000.1.CDS1"/>
    <property type="gene ID" value="TraesSTA3B03G01718000"/>
</dbReference>
<dbReference type="Gramene" id="TraesNOR3B03G01751600.1">
    <property type="protein sequence ID" value="TraesNOR3B03G01751600.1.CDS1"/>
    <property type="gene ID" value="TraesNOR3B03G01751600"/>
</dbReference>
<gene>
    <name evidence="2" type="ORF">TRAES_3BF091300060CFD_c1</name>
</gene>
<dbReference type="Gramene" id="TraesJAG3B03G01736320.1">
    <property type="protein sequence ID" value="TraesJAG3B03G01736320.1.CDS1"/>
    <property type="gene ID" value="TraesJAG3B03G01736320"/>
</dbReference>
<protein>
    <submittedName>
        <fullName evidence="2">Uncharacterized protein</fullName>
    </submittedName>
</protein>
<feature type="transmembrane region" description="Helical" evidence="1">
    <location>
        <begin position="6"/>
        <end position="27"/>
    </location>
</feature>
<dbReference type="Gramene" id="TraesSYM3B03G01750760.1">
    <property type="protein sequence ID" value="TraesSYM3B03G01750760.1.CDS1"/>
    <property type="gene ID" value="TraesSYM3B03G01750760"/>
</dbReference>
<accession>A0A077RYH5</accession>
<dbReference type="Gramene" id="TraesMAC3B03G01729220.1">
    <property type="protein sequence ID" value="TraesMAC3B03G01729220.1.CDS1"/>
    <property type="gene ID" value="TraesMAC3B03G01729220"/>
</dbReference>
<organism evidence="2">
    <name type="scientific">Triticum aestivum</name>
    <name type="common">Wheat</name>
    <dbReference type="NCBI Taxonomy" id="4565"/>
    <lineage>
        <taxon>Eukaryota</taxon>
        <taxon>Viridiplantae</taxon>
        <taxon>Streptophyta</taxon>
        <taxon>Embryophyta</taxon>
        <taxon>Tracheophyta</taxon>
        <taxon>Spermatophyta</taxon>
        <taxon>Magnoliopsida</taxon>
        <taxon>Liliopsida</taxon>
        <taxon>Poales</taxon>
        <taxon>Poaceae</taxon>
        <taxon>BOP clade</taxon>
        <taxon>Pooideae</taxon>
        <taxon>Triticodae</taxon>
        <taxon>Triticeae</taxon>
        <taxon>Triticinae</taxon>
        <taxon>Triticum</taxon>
    </lineage>
</organism>
<keyword evidence="1" id="KW-0812">Transmembrane</keyword>
<dbReference type="Gramene" id="TraesJUL3B03G01742690.1">
    <property type="protein sequence ID" value="TraesJUL3B03G01742690.1.CDS1"/>
    <property type="gene ID" value="TraesJUL3B03G01742690"/>
</dbReference>
<name>A0A077RYH5_WHEAT</name>
<keyword evidence="1" id="KW-1133">Transmembrane helix</keyword>
<evidence type="ECO:0000256" key="1">
    <source>
        <dbReference type="SAM" id="Phobius"/>
    </source>
</evidence>
<keyword evidence="1" id="KW-0472">Membrane</keyword>
<proteinExistence type="predicted"/>
<dbReference type="HOGENOM" id="CLU_1743861_0_0_1"/>
<evidence type="ECO:0000313" key="2">
    <source>
        <dbReference type="EMBL" id="CDM85493.1"/>
    </source>
</evidence>